<dbReference type="EMBL" id="JAYFUM010000006">
    <property type="protein sequence ID" value="MEA5138633.1"/>
    <property type="molecule type" value="Genomic_DNA"/>
</dbReference>
<comment type="caution">
    <text evidence="2">The sequence shown here is derived from an EMBL/GenBank/DDBJ whole genome shotgun (WGS) entry which is preliminary data.</text>
</comment>
<sequence>MQYITNNFDEIEAYIQGEMDEEKAKLFLEKLQIDEELFRDFQLWTKIDNFFDESHFYEIESTIEIEIKESSKNIKGTPSNRIHLFNNILKIAVCIALLGSFCGLIYQQFYNLESLQGSLVYSKALYINSNSTNAHKPLLGTKSIDWILGKSLNTDTTYQFVFENDEPQKIIIRVPRIRYSDRQKLIIRYDDSIKMYILNMGHKKILLKPTKNWQKVQYLPPK</sequence>
<organism evidence="2 3">
    <name type="scientific">Arcicella rigui</name>
    <dbReference type="NCBI Taxonomy" id="797020"/>
    <lineage>
        <taxon>Bacteria</taxon>
        <taxon>Pseudomonadati</taxon>
        <taxon>Bacteroidota</taxon>
        <taxon>Cytophagia</taxon>
        <taxon>Cytophagales</taxon>
        <taxon>Flectobacillaceae</taxon>
        <taxon>Arcicella</taxon>
    </lineage>
</organism>
<feature type="transmembrane region" description="Helical" evidence="1">
    <location>
        <begin position="88"/>
        <end position="106"/>
    </location>
</feature>
<proteinExistence type="predicted"/>
<keyword evidence="1" id="KW-1133">Transmembrane helix</keyword>
<dbReference type="RefSeq" id="WP_323295800.1">
    <property type="nucleotide sequence ID" value="NZ_JAYFUM010000006.1"/>
</dbReference>
<accession>A0ABU5Q709</accession>
<gene>
    <name evidence="2" type="ORF">VB248_05805</name>
</gene>
<evidence type="ECO:0000313" key="3">
    <source>
        <dbReference type="Proteomes" id="UP001302949"/>
    </source>
</evidence>
<keyword evidence="1" id="KW-0472">Membrane</keyword>
<reference evidence="2 3" key="1">
    <citation type="submission" date="2023-12" db="EMBL/GenBank/DDBJ databases">
        <title>Novel species of the genus Arcicella isolated from rivers.</title>
        <authorList>
            <person name="Lu H."/>
        </authorList>
    </citation>
    <scope>NUCLEOTIDE SEQUENCE [LARGE SCALE GENOMIC DNA]</scope>
    <source>
        <strain evidence="2 3">KCTC 23307</strain>
    </source>
</reference>
<keyword evidence="1" id="KW-0812">Transmembrane</keyword>
<protein>
    <recommendedName>
        <fullName evidence="4">Anti-sigma factor</fullName>
    </recommendedName>
</protein>
<name>A0ABU5Q709_9BACT</name>
<dbReference type="Proteomes" id="UP001302949">
    <property type="component" value="Unassembled WGS sequence"/>
</dbReference>
<evidence type="ECO:0008006" key="4">
    <source>
        <dbReference type="Google" id="ProtNLM"/>
    </source>
</evidence>
<evidence type="ECO:0000256" key="1">
    <source>
        <dbReference type="SAM" id="Phobius"/>
    </source>
</evidence>
<evidence type="ECO:0000313" key="2">
    <source>
        <dbReference type="EMBL" id="MEA5138633.1"/>
    </source>
</evidence>
<keyword evidence="3" id="KW-1185">Reference proteome</keyword>